<dbReference type="SUPFAM" id="SSF53223">
    <property type="entry name" value="Aminoacid dehydrogenase-like, N-terminal domain"/>
    <property type="match status" value="1"/>
</dbReference>
<evidence type="ECO:0000256" key="3">
    <source>
        <dbReference type="ARBA" id="ARBA00023027"/>
    </source>
</evidence>
<dbReference type="InterPro" id="IPR006095">
    <property type="entry name" value="Glu/Leu/Phe/Val/Trp_DH"/>
</dbReference>
<dbReference type="OMA" id="TAFLWRT"/>
<organism evidence="6 7">
    <name type="scientific">Patiria miniata</name>
    <name type="common">Bat star</name>
    <name type="synonym">Asterina miniata</name>
    <dbReference type="NCBI Taxonomy" id="46514"/>
    <lineage>
        <taxon>Eukaryota</taxon>
        <taxon>Metazoa</taxon>
        <taxon>Echinodermata</taxon>
        <taxon>Eleutherozoa</taxon>
        <taxon>Asterozoa</taxon>
        <taxon>Asteroidea</taxon>
        <taxon>Valvatacea</taxon>
        <taxon>Valvatida</taxon>
        <taxon>Asterinidae</taxon>
        <taxon>Patiria</taxon>
    </lineage>
</organism>
<dbReference type="InterPro" id="IPR006096">
    <property type="entry name" value="Glu/Leu/Phe/Val/Trp_DH_C"/>
</dbReference>
<reference evidence="6" key="1">
    <citation type="submission" date="2022-11" db="UniProtKB">
        <authorList>
            <consortium name="EnsemblMetazoa"/>
        </authorList>
    </citation>
    <scope>IDENTIFICATION</scope>
</reference>
<dbReference type="OrthoDB" id="6413352at2759"/>
<proteinExistence type="inferred from homology"/>
<dbReference type="GeneID" id="119726719"/>
<dbReference type="PRINTS" id="PR00082">
    <property type="entry name" value="GLFDHDRGNASE"/>
</dbReference>
<dbReference type="PANTHER" id="PTHR42722">
    <property type="entry name" value="LEUCINE DEHYDROGENASE"/>
    <property type="match status" value="1"/>
</dbReference>
<dbReference type="PANTHER" id="PTHR42722:SF1">
    <property type="entry name" value="VALINE DEHYDROGENASE"/>
    <property type="match status" value="1"/>
</dbReference>
<evidence type="ECO:0000313" key="7">
    <source>
        <dbReference type="Proteomes" id="UP000887568"/>
    </source>
</evidence>
<dbReference type="GO" id="GO:0006520">
    <property type="term" value="P:amino acid metabolic process"/>
    <property type="evidence" value="ECO:0007669"/>
    <property type="project" value="InterPro"/>
</dbReference>
<dbReference type="Proteomes" id="UP000887568">
    <property type="component" value="Unplaced"/>
</dbReference>
<dbReference type="Gene3D" id="3.40.50.720">
    <property type="entry name" value="NAD(P)-binding Rossmann-like Domain"/>
    <property type="match status" value="1"/>
</dbReference>
<dbReference type="InterPro" id="IPR046346">
    <property type="entry name" value="Aminoacid_DH-like_N_sf"/>
</dbReference>
<dbReference type="EnsemblMetazoa" id="XM_038198528.1">
    <property type="protein sequence ID" value="XP_038054456.1"/>
    <property type="gene ID" value="LOC119726719"/>
</dbReference>
<evidence type="ECO:0000256" key="4">
    <source>
        <dbReference type="RuleBase" id="RU004417"/>
    </source>
</evidence>
<dbReference type="AlphaFoldDB" id="A0A913ZTQ9"/>
<name>A0A913ZTQ9_PATMI</name>
<dbReference type="InterPro" id="IPR016211">
    <property type="entry name" value="Glu/Phe/Leu/Val/Trp_DH_bac/arc"/>
</dbReference>
<dbReference type="Pfam" id="PF00208">
    <property type="entry name" value="ELFV_dehydrog"/>
    <property type="match status" value="1"/>
</dbReference>
<evidence type="ECO:0000256" key="2">
    <source>
        <dbReference type="ARBA" id="ARBA00023002"/>
    </source>
</evidence>
<feature type="domain" description="Glutamate/phenylalanine/leucine/valine/L-tryptophan dehydrogenase C-terminal" evidence="5">
    <location>
        <begin position="319"/>
        <end position="535"/>
    </location>
</feature>
<dbReference type="Pfam" id="PF02812">
    <property type="entry name" value="ELFV_dehydrog_N"/>
    <property type="match status" value="1"/>
</dbReference>
<dbReference type="RefSeq" id="XP_038054456.1">
    <property type="nucleotide sequence ID" value="XM_038198528.1"/>
</dbReference>
<comment type="similarity">
    <text evidence="1 4">Belongs to the Glu/Leu/Phe/Val dehydrogenases family.</text>
</comment>
<dbReference type="InterPro" id="IPR006097">
    <property type="entry name" value="Glu/Leu/Phe/Val/Trp_DH_dimer"/>
</dbReference>
<keyword evidence="7" id="KW-1185">Reference proteome</keyword>
<dbReference type="SUPFAM" id="SSF51735">
    <property type="entry name" value="NAD(P)-binding Rossmann-fold domains"/>
    <property type="match status" value="1"/>
</dbReference>
<accession>A0A913ZTQ9</accession>
<keyword evidence="3" id="KW-0520">NAD</keyword>
<evidence type="ECO:0000259" key="5">
    <source>
        <dbReference type="SMART" id="SM00839"/>
    </source>
</evidence>
<dbReference type="SMART" id="SM00839">
    <property type="entry name" value="ELFV_dehydrog"/>
    <property type="match status" value="1"/>
</dbReference>
<dbReference type="InterPro" id="IPR036291">
    <property type="entry name" value="NAD(P)-bd_dom_sf"/>
</dbReference>
<dbReference type="GO" id="GO:0016639">
    <property type="term" value="F:oxidoreductase activity, acting on the CH-NH2 group of donors, NAD or NADP as acceptor"/>
    <property type="evidence" value="ECO:0007669"/>
    <property type="project" value="InterPro"/>
</dbReference>
<evidence type="ECO:0000256" key="1">
    <source>
        <dbReference type="ARBA" id="ARBA00006382"/>
    </source>
</evidence>
<dbReference type="Gene3D" id="3.40.50.10860">
    <property type="entry name" value="Leucine Dehydrogenase, chain A, domain 1"/>
    <property type="match status" value="1"/>
</dbReference>
<evidence type="ECO:0000313" key="6">
    <source>
        <dbReference type="EnsemblMetazoa" id="XP_038054456.1"/>
    </source>
</evidence>
<keyword evidence="2 4" id="KW-0560">Oxidoreductase</keyword>
<sequence>MHDLARTRQIPPRTSPAPTIDWISCRSKSSTEITMHCCRLLTVFRHFGTGANSGNGLAFRRLTNVGKNSVAFRYSRGYSSACSASTNYGRCSTSSRGGRIFAPARYLSRCTPSWTGSQDSDKPTGSILELQPNDFVDFLKEKKIRRCFVVYDSRAGEVRVSHPELEELVRFSREDRVDYDNHEAVFLEVGARSGCLLGAFVWRTNRGQACGGIRLWDYANMEQYLRDGLRLAQGMGVKSALAGLWVGGGVSVVCEPRERLSLLSDLRASLMADCGCFLSDLNGCLVAAEDVGLNVIDLDNVHMFSRYTTCISEDKGGSGNPSVATGKGVICAMEGALDFLHMGTLEGKRIGIQGAGNVSTIVVEELLKKNVSHIYVTDCHMNRVTDMRNRFPGVTDILQVEKVPLDDNGVLAYPCDIISPCALGNILNADTIPTINAKIVCGAANNQLGSPEDNLLLKERGITYIVDYLANRMGIVNCANETYGRLPDDPAINRHFGREWDNSIFLMTKKMLKKAQSEDITPVEAANAIADKLSLELHPIWPQRSQQIIQALVDNNWHLG</sequence>
<protein>
    <recommendedName>
        <fullName evidence="5">Glutamate/phenylalanine/leucine/valine/L-tryptophan dehydrogenase C-terminal domain-containing protein</fullName>
    </recommendedName>
</protein>